<feature type="domain" description="Ig-like" evidence="4">
    <location>
        <begin position="235"/>
        <end position="376"/>
    </location>
</feature>
<organism evidence="7">
    <name type="scientific">Rodentolepis nana</name>
    <name type="common">Dwarf tapeworm</name>
    <name type="synonym">Hymenolepis nana</name>
    <dbReference type="NCBI Taxonomy" id="102285"/>
    <lineage>
        <taxon>Eukaryota</taxon>
        <taxon>Metazoa</taxon>
        <taxon>Spiralia</taxon>
        <taxon>Lophotrochozoa</taxon>
        <taxon>Platyhelminthes</taxon>
        <taxon>Cestoda</taxon>
        <taxon>Eucestoda</taxon>
        <taxon>Cyclophyllidea</taxon>
        <taxon>Hymenolepididae</taxon>
        <taxon>Rodentolepis</taxon>
    </lineage>
</organism>
<keyword evidence="2" id="KW-1015">Disulfide bond</keyword>
<dbReference type="InterPro" id="IPR007110">
    <property type="entry name" value="Ig-like_dom"/>
</dbReference>
<accession>A0A0R3T028</accession>
<evidence type="ECO:0000313" key="5">
    <source>
        <dbReference type="EMBL" id="VDN95994.1"/>
    </source>
</evidence>
<evidence type="ECO:0000313" key="6">
    <source>
        <dbReference type="Proteomes" id="UP000278807"/>
    </source>
</evidence>
<dbReference type="InterPro" id="IPR003599">
    <property type="entry name" value="Ig_sub"/>
</dbReference>
<dbReference type="Proteomes" id="UP000278807">
    <property type="component" value="Unassembled WGS sequence"/>
</dbReference>
<evidence type="ECO:0000259" key="4">
    <source>
        <dbReference type="PROSITE" id="PS50835"/>
    </source>
</evidence>
<evidence type="ECO:0000256" key="1">
    <source>
        <dbReference type="ARBA" id="ARBA00022737"/>
    </source>
</evidence>
<reference evidence="7" key="1">
    <citation type="submission" date="2017-02" db="UniProtKB">
        <authorList>
            <consortium name="WormBaseParasite"/>
        </authorList>
    </citation>
    <scope>IDENTIFICATION</scope>
</reference>
<name>A0A0R3T028_RODNA</name>
<keyword evidence="3" id="KW-0393">Immunoglobulin domain</keyword>
<dbReference type="GO" id="GO:0043005">
    <property type="term" value="C:neuron projection"/>
    <property type="evidence" value="ECO:0007669"/>
    <property type="project" value="TreeGrafter"/>
</dbReference>
<dbReference type="EMBL" id="UZAE01000029">
    <property type="protein sequence ID" value="VDN95994.1"/>
    <property type="molecule type" value="Genomic_DNA"/>
</dbReference>
<keyword evidence="1" id="KW-0677">Repeat</keyword>
<feature type="domain" description="Ig-like" evidence="4">
    <location>
        <begin position="68"/>
        <end position="230"/>
    </location>
</feature>
<keyword evidence="6" id="KW-1185">Reference proteome</keyword>
<dbReference type="STRING" id="102285.A0A0R3T028"/>
<dbReference type="SUPFAM" id="SSF48726">
    <property type="entry name" value="Immunoglobulin"/>
    <property type="match status" value="3"/>
</dbReference>
<dbReference type="PANTHER" id="PTHR12231:SF253">
    <property type="entry name" value="DPR-INTERACTING PROTEIN ETA, ISOFORM B-RELATED"/>
    <property type="match status" value="1"/>
</dbReference>
<dbReference type="Gene3D" id="2.60.40.10">
    <property type="entry name" value="Immunoglobulins"/>
    <property type="match status" value="3"/>
</dbReference>
<dbReference type="WBParaSite" id="HNAJ_0000013401-mRNA-1">
    <property type="protein sequence ID" value="HNAJ_0000013401-mRNA-1"/>
    <property type="gene ID" value="HNAJ_0000013401"/>
</dbReference>
<dbReference type="PROSITE" id="PS50835">
    <property type="entry name" value="IG_LIKE"/>
    <property type="match status" value="2"/>
</dbReference>
<dbReference type="AlphaFoldDB" id="A0A0R3T028"/>
<reference evidence="5 6" key="2">
    <citation type="submission" date="2018-11" db="EMBL/GenBank/DDBJ databases">
        <authorList>
            <consortium name="Pathogen Informatics"/>
        </authorList>
    </citation>
    <scope>NUCLEOTIDE SEQUENCE [LARGE SCALE GENOMIC DNA]</scope>
</reference>
<evidence type="ECO:0000313" key="7">
    <source>
        <dbReference type="WBParaSite" id="HNAJ_0000013401-mRNA-1"/>
    </source>
</evidence>
<evidence type="ECO:0000256" key="2">
    <source>
        <dbReference type="ARBA" id="ARBA00023157"/>
    </source>
</evidence>
<dbReference type="InterPro" id="IPR013783">
    <property type="entry name" value="Ig-like_fold"/>
</dbReference>
<dbReference type="InterPro" id="IPR013151">
    <property type="entry name" value="Immunoglobulin_dom"/>
</dbReference>
<gene>
    <name evidence="5" type="ORF">HNAJ_LOCUS135</name>
</gene>
<protein>
    <submittedName>
        <fullName evidence="7">Ig-like domain-containing protein</fullName>
    </submittedName>
</protein>
<sequence length="469" mass="53918">MPRQLLVRGALKITTNERISIVPQSSTSVFQLRFDPVIKEDSGEYRCVFNHKTGSKYKVVVVNIQVRPKVDIDPRGEVDVLEGEYAFVMCNASGTPSPQFRWWMLPLSSYQNYYSQYGFDYYSESQVTLAFPTQNTQPIDPYSPNLPLSPRENYLNLIPVHELASKYKQNLKTEKWVALNHIIFCISFEDIFLRSGKLIINAVNREMTGWYFCEAHNSVKPSAIENIFLSVNYVPQVFLSQREVFFAPYGNVSLVCEFQAFPMAKVEWLLDGRLLDAIPCEYAGFHVTTWCTEKKIETENSTSVKSSHGFSDSLYYLDYPSLVMKESTSKRKGRFRKIDLTRSSSSFNLYGKRLKSILHIWVTDAKHFGRYNCRMQTKHGRADGFIRLRNKGGSIIEPFGYVDRKLKQKDPASTVLVASPIVPSNGVYTKQESMFPYLYLETTNSANSKYFTPFRFLLTVITIVHLPTL</sequence>
<dbReference type="OrthoDB" id="10012075at2759"/>
<dbReference type="Pfam" id="PF00047">
    <property type="entry name" value="ig"/>
    <property type="match status" value="1"/>
</dbReference>
<dbReference type="InterPro" id="IPR051170">
    <property type="entry name" value="Neural/epithelial_adhesion"/>
</dbReference>
<dbReference type="SMART" id="SM00409">
    <property type="entry name" value="IG"/>
    <property type="match status" value="3"/>
</dbReference>
<dbReference type="PANTHER" id="PTHR12231">
    <property type="entry name" value="CTX-RELATED TYPE I TRANSMEMBRANE PROTEIN"/>
    <property type="match status" value="1"/>
</dbReference>
<proteinExistence type="predicted"/>
<dbReference type="InterPro" id="IPR036179">
    <property type="entry name" value="Ig-like_dom_sf"/>
</dbReference>
<evidence type="ECO:0000256" key="3">
    <source>
        <dbReference type="ARBA" id="ARBA00023319"/>
    </source>
</evidence>